<accession>A0A7J7JAI3</accession>
<evidence type="ECO:0000256" key="3">
    <source>
        <dbReference type="SAM" id="MobiDB-lite"/>
    </source>
</evidence>
<feature type="domain" description="Spermatogenesis-associated protein 6 N-terminal" evidence="4">
    <location>
        <begin position="1"/>
        <end position="113"/>
    </location>
</feature>
<dbReference type="GO" id="GO:0120212">
    <property type="term" value="C:sperm head-tail coupling apparatus"/>
    <property type="evidence" value="ECO:0007669"/>
    <property type="project" value="InterPro"/>
</dbReference>
<feature type="compositionally biased region" description="Polar residues" evidence="3">
    <location>
        <begin position="167"/>
        <end position="180"/>
    </location>
</feature>
<evidence type="ECO:0000256" key="1">
    <source>
        <dbReference type="ARBA" id="ARBA00006215"/>
    </source>
</evidence>
<evidence type="ECO:0000313" key="6">
    <source>
        <dbReference type="Proteomes" id="UP000593567"/>
    </source>
</evidence>
<reference evidence="5" key="1">
    <citation type="submission" date="2020-06" db="EMBL/GenBank/DDBJ databases">
        <title>Draft genome of Bugula neritina, a colonial animal packing powerful symbionts and potential medicines.</title>
        <authorList>
            <person name="Rayko M."/>
        </authorList>
    </citation>
    <scope>NUCLEOTIDE SEQUENCE [LARGE SCALE GENOMIC DNA]</scope>
    <source>
        <strain evidence="5">Kwan_BN1</strain>
    </source>
</reference>
<dbReference type="EMBL" id="VXIV02002815">
    <property type="protein sequence ID" value="KAF6022686.1"/>
    <property type="molecule type" value="Genomic_DNA"/>
</dbReference>
<name>A0A7J7JAI3_BUGNE</name>
<evidence type="ECO:0000259" key="4">
    <source>
        <dbReference type="Pfam" id="PF14909"/>
    </source>
</evidence>
<feature type="region of interest" description="Disordered" evidence="3">
    <location>
        <begin position="147"/>
        <end position="190"/>
    </location>
</feature>
<keyword evidence="2" id="KW-0597">Phosphoprotein</keyword>
<feature type="region of interest" description="Disordered" evidence="3">
    <location>
        <begin position="207"/>
        <end position="280"/>
    </location>
</feature>
<gene>
    <name evidence="5" type="ORF">EB796_018994</name>
</gene>
<protein>
    <submittedName>
        <fullName evidence="5">SPATA6</fullName>
    </submittedName>
</protein>
<dbReference type="PANTHER" id="PTHR16435">
    <property type="entry name" value="SPERMATOGENESIS-ASSOCIATED PROTEIN 6 SPATA6"/>
    <property type="match status" value="1"/>
</dbReference>
<dbReference type="Pfam" id="PF14909">
    <property type="entry name" value="SPATA6"/>
    <property type="match status" value="1"/>
</dbReference>
<evidence type="ECO:0000256" key="2">
    <source>
        <dbReference type="ARBA" id="ARBA00022553"/>
    </source>
</evidence>
<dbReference type="InterPro" id="IPR032732">
    <property type="entry name" value="SPATA6_N"/>
</dbReference>
<comment type="caution">
    <text evidence="5">The sequence shown here is derived from an EMBL/GenBank/DDBJ whole genome shotgun (WGS) entry which is preliminary data.</text>
</comment>
<keyword evidence="6" id="KW-1185">Reference proteome</keyword>
<comment type="similarity">
    <text evidence="1">Belongs to the SPATA6 family.</text>
</comment>
<dbReference type="GO" id="GO:0032027">
    <property type="term" value="F:myosin light chain binding"/>
    <property type="evidence" value="ECO:0007669"/>
    <property type="project" value="InterPro"/>
</dbReference>
<evidence type="ECO:0000313" key="5">
    <source>
        <dbReference type="EMBL" id="KAF6022686.1"/>
    </source>
</evidence>
<organism evidence="5 6">
    <name type="scientific">Bugula neritina</name>
    <name type="common">Brown bryozoan</name>
    <name type="synonym">Sertularia neritina</name>
    <dbReference type="NCBI Taxonomy" id="10212"/>
    <lineage>
        <taxon>Eukaryota</taxon>
        <taxon>Metazoa</taxon>
        <taxon>Spiralia</taxon>
        <taxon>Lophotrochozoa</taxon>
        <taxon>Bryozoa</taxon>
        <taxon>Gymnolaemata</taxon>
        <taxon>Cheilostomatida</taxon>
        <taxon>Flustrina</taxon>
        <taxon>Buguloidea</taxon>
        <taxon>Bugulidae</taxon>
        <taxon>Bugula</taxon>
    </lineage>
</organism>
<dbReference type="PANTHER" id="PTHR16435:SF6">
    <property type="entry name" value="IP09370P"/>
    <property type="match status" value="1"/>
</dbReference>
<dbReference type="AlphaFoldDB" id="A0A7J7JAI3"/>
<dbReference type="GO" id="GO:0007283">
    <property type="term" value="P:spermatogenesis"/>
    <property type="evidence" value="ECO:0007669"/>
    <property type="project" value="InterPro"/>
</dbReference>
<dbReference type="InterPro" id="IPR042769">
    <property type="entry name" value="SPATA6_fam"/>
</dbReference>
<proteinExistence type="inferred from homology"/>
<feature type="compositionally biased region" description="Low complexity" evidence="3">
    <location>
        <begin position="264"/>
        <end position="279"/>
    </location>
</feature>
<dbReference type="Proteomes" id="UP000593567">
    <property type="component" value="Unassembled WGS sequence"/>
</dbReference>
<dbReference type="OrthoDB" id="5963614at2759"/>
<sequence>MFGKYQRTSLTEPVFPLVFMEKFRFEKVFYSAIDPAEVSEFIEDEDVIFELVQLAPESTAGAILLASFQRNVRDFLYPYPQLLPSYGASDREVLMEKSWDFPGIAPRLEFGSHAKVKEVKVPKHMRDALNNEFSSVGYAARTRARSPSPKTFIYPDSDEEAKGYQEPTVSSITRSRSLSPRQRAKLRSLADRPQFLVRKTDESLILRSPGSLSRKKKHRTKSAQTSVLRSCDKVRSSTAPPPFYSDEESDVEYTGSYRRRQTQSVPEPVLPSRRSPSPLTYRKSLRERYRDVESIEDEWRRRRVERAERALAESLASSYLTRSMLSYSDSLEDLADDFDRSRLFGY</sequence>